<reference evidence="1" key="1">
    <citation type="submission" date="2014-11" db="EMBL/GenBank/DDBJ databases">
        <authorList>
            <person name="Amaro Gonzalez C."/>
        </authorList>
    </citation>
    <scope>NUCLEOTIDE SEQUENCE</scope>
</reference>
<dbReference type="EMBL" id="GBXM01030664">
    <property type="protein sequence ID" value="JAH77913.1"/>
    <property type="molecule type" value="Transcribed_RNA"/>
</dbReference>
<accession>A0A0E9VL17</accession>
<organism evidence="1">
    <name type="scientific">Anguilla anguilla</name>
    <name type="common">European freshwater eel</name>
    <name type="synonym">Muraena anguilla</name>
    <dbReference type="NCBI Taxonomy" id="7936"/>
    <lineage>
        <taxon>Eukaryota</taxon>
        <taxon>Metazoa</taxon>
        <taxon>Chordata</taxon>
        <taxon>Craniata</taxon>
        <taxon>Vertebrata</taxon>
        <taxon>Euteleostomi</taxon>
        <taxon>Actinopterygii</taxon>
        <taxon>Neopterygii</taxon>
        <taxon>Teleostei</taxon>
        <taxon>Anguilliformes</taxon>
        <taxon>Anguillidae</taxon>
        <taxon>Anguilla</taxon>
    </lineage>
</organism>
<proteinExistence type="predicted"/>
<evidence type="ECO:0000313" key="1">
    <source>
        <dbReference type="EMBL" id="JAH77913.1"/>
    </source>
</evidence>
<name>A0A0E9VL17_ANGAN</name>
<protein>
    <submittedName>
        <fullName evidence="1">Uncharacterized protein</fullName>
    </submittedName>
</protein>
<sequence length="43" mass="4945">MDESSPLKLYIAVILSFLHTPCRFHSGPFCFAHNSFYLALKNQ</sequence>
<dbReference type="AlphaFoldDB" id="A0A0E9VL17"/>
<reference evidence="1" key="2">
    <citation type="journal article" date="2015" name="Fish Shellfish Immunol.">
        <title>Early steps in the European eel (Anguilla anguilla)-Vibrio vulnificus interaction in the gills: Role of the RtxA13 toxin.</title>
        <authorList>
            <person name="Callol A."/>
            <person name="Pajuelo D."/>
            <person name="Ebbesson L."/>
            <person name="Teles M."/>
            <person name="MacKenzie S."/>
            <person name="Amaro C."/>
        </authorList>
    </citation>
    <scope>NUCLEOTIDE SEQUENCE</scope>
</reference>